<evidence type="ECO:0000256" key="2">
    <source>
        <dbReference type="ARBA" id="ARBA00022801"/>
    </source>
</evidence>
<gene>
    <name evidence="9" type="ordered locus">Halha_1433</name>
</gene>
<feature type="domain" description="DUF5110" evidence="7">
    <location>
        <begin position="688"/>
        <end position="758"/>
    </location>
</feature>
<dbReference type="PROSITE" id="PS00129">
    <property type="entry name" value="GLYCOSYL_HYDROL_F31_1"/>
    <property type="match status" value="1"/>
</dbReference>
<dbReference type="InterPro" id="IPR030458">
    <property type="entry name" value="Glyco_hydro_31_AS"/>
</dbReference>
<dbReference type="InterPro" id="IPR017853">
    <property type="entry name" value="GH"/>
</dbReference>
<evidence type="ECO:0000256" key="4">
    <source>
        <dbReference type="RuleBase" id="RU361185"/>
    </source>
</evidence>
<protein>
    <submittedName>
        <fullName evidence="9">Family 31 glycosyl hydrolase, alpha-glucosidase</fullName>
    </submittedName>
</protein>
<evidence type="ECO:0000256" key="3">
    <source>
        <dbReference type="ARBA" id="ARBA00023295"/>
    </source>
</evidence>
<dbReference type="SUPFAM" id="SSF74650">
    <property type="entry name" value="Galactose mutarotase-like"/>
    <property type="match status" value="1"/>
</dbReference>
<dbReference type="Gene3D" id="2.60.40.1180">
    <property type="entry name" value="Golgi alpha-mannosidase II"/>
    <property type="match status" value="2"/>
</dbReference>
<dbReference type="AlphaFoldDB" id="L0KBB9"/>
<dbReference type="Gene3D" id="3.20.20.80">
    <property type="entry name" value="Glycosidases"/>
    <property type="match status" value="1"/>
</dbReference>
<evidence type="ECO:0000313" key="9">
    <source>
        <dbReference type="EMBL" id="AGB41378.1"/>
    </source>
</evidence>
<feature type="domain" description="Glycoside hydrolase family 31 TIM barrel" evidence="5">
    <location>
        <begin position="253"/>
        <end position="578"/>
    </location>
</feature>
<dbReference type="Pfam" id="PF01055">
    <property type="entry name" value="Glyco_hydro_31_2nd"/>
    <property type="match status" value="1"/>
</dbReference>
<dbReference type="PANTHER" id="PTHR22762">
    <property type="entry name" value="ALPHA-GLUCOSIDASE"/>
    <property type="match status" value="1"/>
</dbReference>
<name>L0KBB9_HALHC</name>
<dbReference type="Pfam" id="PF13802">
    <property type="entry name" value="Gal_mutarotas_2"/>
    <property type="match status" value="1"/>
</dbReference>
<dbReference type="Proteomes" id="UP000010880">
    <property type="component" value="Chromosome"/>
</dbReference>
<dbReference type="GO" id="GO:0030246">
    <property type="term" value="F:carbohydrate binding"/>
    <property type="evidence" value="ECO:0007669"/>
    <property type="project" value="InterPro"/>
</dbReference>
<dbReference type="Pfam" id="PF21365">
    <property type="entry name" value="Glyco_hydro_31_3rd"/>
    <property type="match status" value="1"/>
</dbReference>
<dbReference type="GO" id="GO:0005975">
    <property type="term" value="P:carbohydrate metabolic process"/>
    <property type="evidence" value="ECO:0007669"/>
    <property type="project" value="InterPro"/>
</dbReference>
<evidence type="ECO:0000313" key="10">
    <source>
        <dbReference type="Proteomes" id="UP000010880"/>
    </source>
</evidence>
<dbReference type="HOGENOM" id="CLU_000631_7_3_9"/>
<keyword evidence="3 4" id="KW-0326">Glycosidase</keyword>
<comment type="similarity">
    <text evidence="1 4">Belongs to the glycosyl hydrolase 31 family.</text>
</comment>
<evidence type="ECO:0000256" key="1">
    <source>
        <dbReference type="ARBA" id="ARBA00007806"/>
    </source>
</evidence>
<organism evidence="9 10">
    <name type="scientific">Halobacteroides halobius (strain ATCC 35273 / DSM 5150 / MD-1)</name>
    <dbReference type="NCBI Taxonomy" id="748449"/>
    <lineage>
        <taxon>Bacteria</taxon>
        <taxon>Bacillati</taxon>
        <taxon>Bacillota</taxon>
        <taxon>Clostridia</taxon>
        <taxon>Halanaerobiales</taxon>
        <taxon>Halobacteroidaceae</taxon>
        <taxon>Halobacteroides</taxon>
    </lineage>
</organism>
<accession>L0KBB9</accession>
<evidence type="ECO:0000259" key="6">
    <source>
        <dbReference type="Pfam" id="PF13802"/>
    </source>
</evidence>
<dbReference type="CDD" id="cd14752">
    <property type="entry name" value="GH31_N"/>
    <property type="match status" value="1"/>
</dbReference>
<dbReference type="EMBL" id="CP003359">
    <property type="protein sequence ID" value="AGB41378.1"/>
    <property type="molecule type" value="Genomic_DNA"/>
</dbReference>
<dbReference type="InterPro" id="IPR048395">
    <property type="entry name" value="Glyco_hydro_31_C"/>
</dbReference>
<dbReference type="InterPro" id="IPR025887">
    <property type="entry name" value="Glyco_hydro_31_N_dom"/>
</dbReference>
<evidence type="ECO:0000259" key="7">
    <source>
        <dbReference type="Pfam" id="PF17137"/>
    </source>
</evidence>
<evidence type="ECO:0000259" key="5">
    <source>
        <dbReference type="Pfam" id="PF01055"/>
    </source>
</evidence>
<dbReference type="GO" id="GO:0004553">
    <property type="term" value="F:hydrolase activity, hydrolyzing O-glycosyl compounds"/>
    <property type="evidence" value="ECO:0007669"/>
    <property type="project" value="InterPro"/>
</dbReference>
<dbReference type="eggNOG" id="COG1501">
    <property type="taxonomic scope" value="Bacteria"/>
</dbReference>
<dbReference type="SUPFAM" id="SSF51011">
    <property type="entry name" value="Glycosyl hydrolase domain"/>
    <property type="match status" value="1"/>
</dbReference>
<keyword evidence="10" id="KW-1185">Reference proteome</keyword>
<dbReference type="InterPro" id="IPR033403">
    <property type="entry name" value="DUF5110"/>
</dbReference>
<dbReference type="RefSeq" id="WP_015327100.1">
    <property type="nucleotide sequence ID" value="NC_019978.1"/>
</dbReference>
<feature type="domain" description="Glycosyl hydrolase family 31 C-terminal" evidence="8">
    <location>
        <begin position="586"/>
        <end position="672"/>
    </location>
</feature>
<sequence>MNSEEIIDQGQGNKRKRYFVLSEINEYNQDDNYLYLQLSEGELVLEFITSEIVRVVMGQRDKADLSTSPALVEHNLKYQDFEVEDKGDYLQVTTQDLKIKINKQKLGISFYDLDGNLIHRDYSKKALGWSKDEVRAWKELREEERFYGLGEKTGWLDKRDGKYVMWNHDTFSPHVDDTDPLYQSIPFLIGLNQNKAYGIYFDNTYKSHFDLGVGEKDYYSFWAEGGNLDYYFINGPSLKEVVDSYTTLTGKMPLPPKWSLGYHQSRYSYHPEEEVREIAQNFREKEIPCDAIHFDIHYMDEYRIFTWDENRFPNPEQLLTDLGADGFKPITIIDPGVKRDPKYDIYQEGIENDYFCKYLDGEYFIDKVWPGRCVFPDFTQQAVRDWWGDLHQRLTDVGVRGIWNDMNEPAVFNETDTMDTDVIHQNDGDLGTHDRFHNLYGFLEDQATYEGLKKHLSNERPFVLTRAGFAGIQRYSAVWTGDNRSFWDHIKLAMPMLMNLGLSGVTFSGTDVGGFTGDTSGELLARWTQLGSFVPFFRNHCEIRAIYQEPWAFAEEYESIITEYIELRYKFLTHIYNLFYQATQTGLPVMRPLVMEYQSDEETHNLSDQFMVGDSILVAPIYQPDRDRRMVYFPEGTWYDFWTGEEYEGNQHVIVDAPLDTLPLYVKAGSILPLAPVVNYVGEKDIEELNINIYLDSKVTTDSYKLYNDDGLSFNYQDGEYSLTEFTYQYQAANLEFTIDDQQTGYQEYKSYCLSFNNVASKPRTVIVDGAEVDDWNYEAQRLEVTIPAKTTKVEVKL</sequence>
<dbReference type="Gene3D" id="2.60.40.1760">
    <property type="entry name" value="glycosyl hydrolase (family 31)"/>
    <property type="match status" value="1"/>
</dbReference>
<dbReference type="OrthoDB" id="176168at2"/>
<dbReference type="InterPro" id="IPR000322">
    <property type="entry name" value="Glyco_hydro_31_TIM"/>
</dbReference>
<dbReference type="InterPro" id="IPR013780">
    <property type="entry name" value="Glyco_hydro_b"/>
</dbReference>
<dbReference type="FunFam" id="2.60.40.1180:FF:000023">
    <property type="entry name" value="neutral alpha-glucosidase AB isoform X2"/>
    <property type="match status" value="1"/>
</dbReference>
<feature type="domain" description="Glycoside hydrolase family 31 N-terminal" evidence="6">
    <location>
        <begin position="43"/>
        <end position="210"/>
    </location>
</feature>
<dbReference type="PATRIC" id="fig|748449.3.peg.1386"/>
<dbReference type="InterPro" id="IPR011013">
    <property type="entry name" value="Gal_mutarotase_sf_dom"/>
</dbReference>
<reference evidence="10" key="1">
    <citation type="submission" date="2012-02" db="EMBL/GenBank/DDBJ databases">
        <title>The complete genome of Halobacteroides halobius DSM 5150.</title>
        <authorList>
            <person name="Lucas S."/>
            <person name="Copeland A."/>
            <person name="Lapidus A."/>
            <person name="Glavina del Rio T."/>
            <person name="Dalin E."/>
            <person name="Tice H."/>
            <person name="Bruce D."/>
            <person name="Goodwin L."/>
            <person name="Pitluck S."/>
            <person name="Peters L."/>
            <person name="Mikhailova N."/>
            <person name="Gu W."/>
            <person name="Kyrpides N."/>
            <person name="Mavromatis K."/>
            <person name="Ivanova N."/>
            <person name="Brettin T."/>
            <person name="Detter J.C."/>
            <person name="Han C."/>
            <person name="Larimer F."/>
            <person name="Land M."/>
            <person name="Hauser L."/>
            <person name="Markowitz V."/>
            <person name="Cheng J.-F."/>
            <person name="Hugenholtz P."/>
            <person name="Woyke T."/>
            <person name="Wu D."/>
            <person name="Tindall B."/>
            <person name="Pomrenke H."/>
            <person name="Brambilla E."/>
            <person name="Klenk H.-P."/>
            <person name="Eisen J.A."/>
        </authorList>
    </citation>
    <scope>NUCLEOTIDE SEQUENCE [LARGE SCALE GENOMIC DNA]</scope>
    <source>
        <strain evidence="10">ATCC 35273 / DSM 5150 / MD-1</strain>
    </source>
</reference>
<dbReference type="PANTHER" id="PTHR22762:SF166">
    <property type="entry name" value="ALPHA-GLUCOSIDASE"/>
    <property type="match status" value="1"/>
</dbReference>
<dbReference type="KEGG" id="hhl:Halha_1433"/>
<dbReference type="Pfam" id="PF17137">
    <property type="entry name" value="DUF5110"/>
    <property type="match status" value="1"/>
</dbReference>
<dbReference type="STRING" id="748449.Halha_1433"/>
<dbReference type="SUPFAM" id="SSF51445">
    <property type="entry name" value="(Trans)glycosidases"/>
    <property type="match status" value="1"/>
</dbReference>
<evidence type="ECO:0000259" key="8">
    <source>
        <dbReference type="Pfam" id="PF21365"/>
    </source>
</evidence>
<dbReference type="CDD" id="cd06604">
    <property type="entry name" value="GH31_glucosidase_II_MalA"/>
    <property type="match status" value="1"/>
</dbReference>
<keyword evidence="2 4" id="KW-0378">Hydrolase</keyword>
<proteinExistence type="inferred from homology"/>